<dbReference type="SUPFAM" id="SSF51445">
    <property type="entry name" value="(Trans)glycosidases"/>
    <property type="match status" value="1"/>
</dbReference>
<accession>A0A484Z9J0</accession>
<keyword evidence="1" id="KW-0378">Hydrolase</keyword>
<sequence>MFSHGTPMLLAGDEFGRTQKGNNNGYCQDSEISWIGLERHV</sequence>
<reference evidence="1 2" key="1">
    <citation type="submission" date="2019-03" db="EMBL/GenBank/DDBJ databases">
        <authorList>
            <consortium name="Pathogen Informatics"/>
        </authorList>
    </citation>
    <scope>NUCLEOTIDE SEQUENCE [LARGE SCALE GENOMIC DNA]</scope>
    <source>
        <strain evidence="1 2">NCTC12126</strain>
    </source>
</reference>
<evidence type="ECO:0000313" key="1">
    <source>
        <dbReference type="EMBL" id="VFS45050.1"/>
    </source>
</evidence>
<dbReference type="GO" id="GO:0016798">
    <property type="term" value="F:hydrolase activity, acting on glycosyl bonds"/>
    <property type="evidence" value="ECO:0007669"/>
    <property type="project" value="UniProtKB-KW"/>
</dbReference>
<gene>
    <name evidence="1" type="primary">glgX_2</name>
    <name evidence="1" type="ORF">NCTC12126_06367</name>
</gene>
<organism evidence="1 2">
    <name type="scientific">Enterobacter cancerogenus</name>
    <dbReference type="NCBI Taxonomy" id="69218"/>
    <lineage>
        <taxon>Bacteria</taxon>
        <taxon>Pseudomonadati</taxon>
        <taxon>Pseudomonadota</taxon>
        <taxon>Gammaproteobacteria</taxon>
        <taxon>Enterobacterales</taxon>
        <taxon>Enterobacteriaceae</taxon>
        <taxon>Enterobacter</taxon>
        <taxon>Enterobacter cloacae complex</taxon>
    </lineage>
</organism>
<dbReference type="AlphaFoldDB" id="A0A484Z9J0"/>
<dbReference type="Gene3D" id="3.20.20.80">
    <property type="entry name" value="Glycosidases"/>
    <property type="match status" value="1"/>
</dbReference>
<dbReference type="EC" id="3.2.1.-" evidence="1"/>
<dbReference type="EMBL" id="CAADIW010000086">
    <property type="protein sequence ID" value="VFS45050.1"/>
    <property type="molecule type" value="Genomic_DNA"/>
</dbReference>
<keyword evidence="1" id="KW-0326">Glycosidase</keyword>
<proteinExistence type="predicted"/>
<dbReference type="Proteomes" id="UP000351155">
    <property type="component" value="Unassembled WGS sequence"/>
</dbReference>
<dbReference type="InterPro" id="IPR017853">
    <property type="entry name" value="GH"/>
</dbReference>
<name>A0A484Z9J0_9ENTR</name>
<protein>
    <submittedName>
        <fullName evidence="1">Glycogen-debranching protein</fullName>
        <ecNumber evidence="1">3.2.1.-</ecNumber>
    </submittedName>
</protein>
<evidence type="ECO:0000313" key="2">
    <source>
        <dbReference type="Proteomes" id="UP000351155"/>
    </source>
</evidence>